<organism evidence="1 2">
    <name type="scientific">Russula ochroleuca</name>
    <dbReference type="NCBI Taxonomy" id="152965"/>
    <lineage>
        <taxon>Eukaryota</taxon>
        <taxon>Fungi</taxon>
        <taxon>Dikarya</taxon>
        <taxon>Basidiomycota</taxon>
        <taxon>Agaricomycotina</taxon>
        <taxon>Agaricomycetes</taxon>
        <taxon>Russulales</taxon>
        <taxon>Russulaceae</taxon>
        <taxon>Russula</taxon>
    </lineage>
</organism>
<dbReference type="OrthoDB" id="3262734at2759"/>
<reference evidence="1" key="1">
    <citation type="submission" date="2019-10" db="EMBL/GenBank/DDBJ databases">
        <authorList>
            <consortium name="DOE Joint Genome Institute"/>
            <person name="Kuo A."/>
            <person name="Miyauchi S."/>
            <person name="Kiss E."/>
            <person name="Drula E."/>
            <person name="Kohler A."/>
            <person name="Sanchez-Garcia M."/>
            <person name="Andreopoulos B."/>
            <person name="Barry K.W."/>
            <person name="Bonito G."/>
            <person name="Buee M."/>
            <person name="Carver A."/>
            <person name="Chen C."/>
            <person name="Cichocki N."/>
            <person name="Clum A."/>
            <person name="Culley D."/>
            <person name="Crous P.W."/>
            <person name="Fauchery L."/>
            <person name="Girlanda M."/>
            <person name="Hayes R."/>
            <person name="Keri Z."/>
            <person name="LaButti K."/>
            <person name="Lipzen A."/>
            <person name="Lombard V."/>
            <person name="Magnuson J."/>
            <person name="Maillard F."/>
            <person name="Morin E."/>
            <person name="Murat C."/>
            <person name="Nolan M."/>
            <person name="Ohm R."/>
            <person name="Pangilinan J."/>
            <person name="Pereira M."/>
            <person name="Perotto S."/>
            <person name="Peter M."/>
            <person name="Riley R."/>
            <person name="Sitrit Y."/>
            <person name="Stielow B."/>
            <person name="Szollosi G."/>
            <person name="Zifcakova L."/>
            <person name="Stursova M."/>
            <person name="Spatafora J.W."/>
            <person name="Tedersoo L."/>
            <person name="Vaario L.-M."/>
            <person name="Yamada A."/>
            <person name="Yan M."/>
            <person name="Wang P."/>
            <person name="Xu J."/>
            <person name="Bruns T."/>
            <person name="Baldrian P."/>
            <person name="Vilgalys R."/>
            <person name="Henrissat B."/>
            <person name="Grigoriev I.V."/>
            <person name="Hibbett D."/>
            <person name="Nagy L.G."/>
            <person name="Martin F.M."/>
        </authorList>
    </citation>
    <scope>NUCLEOTIDE SEQUENCE</scope>
    <source>
        <strain evidence="1">Prilba</strain>
    </source>
</reference>
<evidence type="ECO:0000313" key="2">
    <source>
        <dbReference type="Proteomes" id="UP000759537"/>
    </source>
</evidence>
<reference evidence="1" key="2">
    <citation type="journal article" date="2020" name="Nat. Commun.">
        <title>Large-scale genome sequencing of mycorrhizal fungi provides insights into the early evolution of symbiotic traits.</title>
        <authorList>
            <person name="Miyauchi S."/>
            <person name="Kiss E."/>
            <person name="Kuo A."/>
            <person name="Drula E."/>
            <person name="Kohler A."/>
            <person name="Sanchez-Garcia M."/>
            <person name="Morin E."/>
            <person name="Andreopoulos B."/>
            <person name="Barry K.W."/>
            <person name="Bonito G."/>
            <person name="Buee M."/>
            <person name="Carver A."/>
            <person name="Chen C."/>
            <person name="Cichocki N."/>
            <person name="Clum A."/>
            <person name="Culley D."/>
            <person name="Crous P.W."/>
            <person name="Fauchery L."/>
            <person name="Girlanda M."/>
            <person name="Hayes R.D."/>
            <person name="Keri Z."/>
            <person name="LaButti K."/>
            <person name="Lipzen A."/>
            <person name="Lombard V."/>
            <person name="Magnuson J."/>
            <person name="Maillard F."/>
            <person name="Murat C."/>
            <person name="Nolan M."/>
            <person name="Ohm R.A."/>
            <person name="Pangilinan J."/>
            <person name="Pereira M.F."/>
            <person name="Perotto S."/>
            <person name="Peter M."/>
            <person name="Pfister S."/>
            <person name="Riley R."/>
            <person name="Sitrit Y."/>
            <person name="Stielow J.B."/>
            <person name="Szollosi G."/>
            <person name="Zifcakova L."/>
            <person name="Stursova M."/>
            <person name="Spatafora J.W."/>
            <person name="Tedersoo L."/>
            <person name="Vaario L.M."/>
            <person name="Yamada A."/>
            <person name="Yan M."/>
            <person name="Wang P."/>
            <person name="Xu J."/>
            <person name="Bruns T."/>
            <person name="Baldrian P."/>
            <person name="Vilgalys R."/>
            <person name="Dunand C."/>
            <person name="Henrissat B."/>
            <person name="Grigoriev I.V."/>
            <person name="Hibbett D."/>
            <person name="Nagy L.G."/>
            <person name="Martin F.M."/>
        </authorList>
    </citation>
    <scope>NUCLEOTIDE SEQUENCE</scope>
    <source>
        <strain evidence="1">Prilba</strain>
    </source>
</reference>
<sequence>MSDVSSIFCYSTQLVFSCFPSASLSKSSLQSPVPGLSRVSRDFTHLSLRSLGVQHMTCTIHNPIAQGRAGSCRDSVGEVFVGGVRSNCRALKWCAAWWWWSVAAAARLRIGLMRRDAAGAIEGVRLENGNEPRTGVGQGLSECRRLIRTSIIPETIERICNGVPCGYILTRDQVLQWCRDHNIDEPPEYNTMLFVNRWLRERRIRTRLQAVSFRDEELMFLVITNKKIVASATVTQFEPFEEDSRARIIKAELNVGDIEFVTLPNPYPYGY</sequence>
<dbReference type="AlphaFoldDB" id="A0A9P5TAD5"/>
<proteinExistence type="predicted"/>
<evidence type="ECO:0000313" key="1">
    <source>
        <dbReference type="EMBL" id="KAF8481300.1"/>
    </source>
</evidence>
<keyword evidence="2" id="KW-1185">Reference proteome</keyword>
<protein>
    <submittedName>
        <fullName evidence="1">Uncharacterized protein</fullName>
    </submittedName>
</protein>
<gene>
    <name evidence="1" type="ORF">DFH94DRAFT_450828</name>
</gene>
<accession>A0A9P5TAD5</accession>
<comment type="caution">
    <text evidence="1">The sequence shown here is derived from an EMBL/GenBank/DDBJ whole genome shotgun (WGS) entry which is preliminary data.</text>
</comment>
<dbReference type="Proteomes" id="UP000759537">
    <property type="component" value="Unassembled WGS sequence"/>
</dbReference>
<name>A0A9P5TAD5_9AGAM</name>
<dbReference type="EMBL" id="WHVB01000007">
    <property type="protein sequence ID" value="KAF8481300.1"/>
    <property type="molecule type" value="Genomic_DNA"/>
</dbReference>